<dbReference type="InterPro" id="IPR005074">
    <property type="entry name" value="Peptidase_C39"/>
</dbReference>
<dbReference type="SUPFAM" id="SSF90123">
    <property type="entry name" value="ABC transporter transmembrane region"/>
    <property type="match status" value="1"/>
</dbReference>
<evidence type="ECO:0000313" key="17">
    <source>
        <dbReference type="EMBL" id="KAF3886232.1"/>
    </source>
</evidence>
<evidence type="ECO:0000259" key="15">
    <source>
        <dbReference type="PROSITE" id="PS50929"/>
    </source>
</evidence>
<dbReference type="GO" id="GO:0140359">
    <property type="term" value="F:ABC-type transporter activity"/>
    <property type="evidence" value="ECO:0007669"/>
    <property type="project" value="InterPro"/>
</dbReference>
<dbReference type="Gene3D" id="3.90.70.10">
    <property type="entry name" value="Cysteine proteinases"/>
    <property type="match status" value="1"/>
</dbReference>
<feature type="transmembrane region" description="Helical" evidence="13">
    <location>
        <begin position="211"/>
        <end position="230"/>
    </location>
</feature>
<feature type="compositionally biased region" description="Basic and acidic residues" evidence="12">
    <location>
        <begin position="475"/>
        <end position="491"/>
    </location>
</feature>
<keyword evidence="6" id="KW-0788">Thiol protease</keyword>
<dbReference type="Gene3D" id="1.20.1560.10">
    <property type="entry name" value="ABC transporter type 1, transmembrane domain"/>
    <property type="match status" value="1"/>
</dbReference>
<name>A0A0C1NC58_9CYAN</name>
<evidence type="ECO:0000256" key="13">
    <source>
        <dbReference type="SAM" id="Phobius"/>
    </source>
</evidence>
<keyword evidence="3" id="KW-1003">Cell membrane</keyword>
<dbReference type="GO" id="GO:0034040">
    <property type="term" value="F:ATPase-coupled lipid transmembrane transporter activity"/>
    <property type="evidence" value="ECO:0007669"/>
    <property type="project" value="TreeGrafter"/>
</dbReference>
<dbReference type="GO" id="GO:0006508">
    <property type="term" value="P:proteolysis"/>
    <property type="evidence" value="ECO:0007669"/>
    <property type="project" value="InterPro"/>
</dbReference>
<dbReference type="STRING" id="1479485.DA73_0216905"/>
<evidence type="ECO:0000256" key="12">
    <source>
        <dbReference type="SAM" id="MobiDB-lite"/>
    </source>
</evidence>
<protein>
    <submittedName>
        <fullName evidence="17 18">ABC transporter</fullName>
    </submittedName>
</protein>
<evidence type="ECO:0000259" key="16">
    <source>
        <dbReference type="PROSITE" id="PS50990"/>
    </source>
</evidence>
<dbReference type="PROSITE" id="PS50893">
    <property type="entry name" value="ABC_TRANSPORTER_2"/>
    <property type="match status" value="1"/>
</dbReference>
<evidence type="ECO:0000256" key="7">
    <source>
        <dbReference type="ARBA" id="ARBA00022840"/>
    </source>
</evidence>
<keyword evidence="10 13" id="KW-0472">Membrane</keyword>
<dbReference type="GO" id="GO:0005886">
    <property type="term" value="C:plasma membrane"/>
    <property type="evidence" value="ECO:0007669"/>
    <property type="project" value="UniProtKB-SubCell"/>
</dbReference>
<dbReference type="InterPro" id="IPR003593">
    <property type="entry name" value="AAA+_ATPase"/>
</dbReference>
<dbReference type="SMART" id="SM00382">
    <property type="entry name" value="AAA"/>
    <property type="match status" value="1"/>
</dbReference>
<keyword evidence="9 13" id="KW-1133">Transmembrane helix</keyword>
<dbReference type="PROSITE" id="PS50990">
    <property type="entry name" value="PEPTIDASE_C39"/>
    <property type="match status" value="1"/>
</dbReference>
<feature type="domain" description="ABC transmembrane type-1" evidence="15">
    <location>
        <begin position="174"/>
        <end position="453"/>
    </location>
</feature>
<feature type="domain" description="ABC transporter" evidence="14">
    <location>
        <begin position="512"/>
        <end position="745"/>
    </location>
</feature>
<feature type="domain" description="Peptidase C39" evidence="16">
    <location>
        <begin position="22"/>
        <end position="141"/>
    </location>
</feature>
<feature type="transmembrane region" description="Helical" evidence="13">
    <location>
        <begin position="308"/>
        <end position="328"/>
    </location>
</feature>
<dbReference type="EMBL" id="JHEG04000001">
    <property type="protein sequence ID" value="KAF3886232.1"/>
    <property type="molecule type" value="Genomic_DNA"/>
</dbReference>
<keyword evidence="19" id="KW-1185">Reference proteome</keyword>
<dbReference type="GO" id="GO:0008234">
    <property type="term" value="F:cysteine-type peptidase activity"/>
    <property type="evidence" value="ECO:0007669"/>
    <property type="project" value="UniProtKB-KW"/>
</dbReference>
<dbReference type="Pfam" id="PF00664">
    <property type="entry name" value="ABC_membrane"/>
    <property type="match status" value="1"/>
</dbReference>
<dbReference type="InterPro" id="IPR036640">
    <property type="entry name" value="ABC1_TM_sf"/>
</dbReference>
<evidence type="ECO:0000256" key="2">
    <source>
        <dbReference type="ARBA" id="ARBA00022448"/>
    </source>
</evidence>
<dbReference type="PROSITE" id="PS50929">
    <property type="entry name" value="ABC_TM1F"/>
    <property type="match status" value="1"/>
</dbReference>
<dbReference type="FunFam" id="3.40.50.300:FF:000299">
    <property type="entry name" value="ABC transporter ATP-binding protein/permease"/>
    <property type="match status" value="1"/>
</dbReference>
<accession>A0A0C1NC58</accession>
<dbReference type="CDD" id="cd18569">
    <property type="entry name" value="ABC_6TM_NHLM_bacteriocin"/>
    <property type="match status" value="1"/>
</dbReference>
<dbReference type="InterPro" id="IPR017871">
    <property type="entry name" value="ABC_transporter-like_CS"/>
</dbReference>
<dbReference type="EMBL" id="JHEG02000048">
    <property type="protein sequence ID" value="KIE10266.1"/>
    <property type="molecule type" value="Genomic_DNA"/>
</dbReference>
<reference evidence="17" key="2">
    <citation type="submission" date="2019-11" db="EMBL/GenBank/DDBJ databases">
        <title>Improved Assembly of Tolypothrix boutellei genome.</title>
        <authorList>
            <person name="Sarangi A.N."/>
            <person name="Mukherjee M."/>
            <person name="Ghosh S."/>
            <person name="Singh D."/>
            <person name="Das A."/>
            <person name="Kant S."/>
            <person name="Prusty A."/>
            <person name="Tripathy S."/>
        </authorList>
    </citation>
    <scope>NUCLEOTIDE SEQUENCE</scope>
    <source>
        <strain evidence="17">VB521301</strain>
    </source>
</reference>
<reference evidence="18" key="1">
    <citation type="journal article" date="2015" name="Genome Announc.">
        <title>Draft Genome Sequence of Tolypothrix boutellei Strain VB521301.</title>
        <authorList>
            <person name="Chandrababunaidu M.M."/>
            <person name="Singh D."/>
            <person name="Sen D."/>
            <person name="Bhan S."/>
            <person name="Das S."/>
            <person name="Gupta A."/>
            <person name="Adhikary S.P."/>
            <person name="Tripathy S."/>
        </authorList>
    </citation>
    <scope>NUCLEOTIDE SEQUENCE</scope>
    <source>
        <strain evidence="18">VB521301</strain>
    </source>
</reference>
<dbReference type="InterPro" id="IPR027417">
    <property type="entry name" value="P-loop_NTPase"/>
</dbReference>
<dbReference type="InterPro" id="IPR003439">
    <property type="entry name" value="ABC_transporter-like_ATP-bd"/>
</dbReference>
<evidence type="ECO:0000256" key="8">
    <source>
        <dbReference type="ARBA" id="ARBA00022927"/>
    </source>
</evidence>
<feature type="region of interest" description="Disordered" evidence="12">
    <location>
        <begin position="469"/>
        <end position="499"/>
    </location>
</feature>
<evidence type="ECO:0000256" key="1">
    <source>
        <dbReference type="ARBA" id="ARBA00004651"/>
    </source>
</evidence>
<dbReference type="GO" id="GO:0005524">
    <property type="term" value="F:ATP binding"/>
    <property type="evidence" value="ECO:0007669"/>
    <property type="project" value="UniProtKB-KW"/>
</dbReference>
<dbReference type="OrthoDB" id="9762778at2"/>
<sequence length="750" mass="82994">MFLRNLFFWRKRIRRRTPTLLQMEAVECGAAALGIILGYYGRIVALSRLRQDCGVSRDGSKASNILNAARSYGLKAKGFKIDLEALQELECPYIVFWNFNHYLVVEGFGRERVYLNDPASGVRTVSLQEFSDAYTGVVLVLEPGPGFKKGGRKPNTLLALWQRLQKSGGALAYSVFAGFLLVIPGLAIPTFSQVFIDNVLIEGRNDWLRPLILGIVLVAGLMGFLTLLQLQSLRHMKIKLSVGMSSQFLWHILRLPVSFYDQRFAGEISNRVQLNDKLADILSGKLATTAIAAVTVVFYAAVMLQYDTVLTSIGIAFVAVNLLALQWVRRWRVDANMRLQQDEGKVAGVSISGLQSMETLKASGLESDFFSRWAGYYAKSINAKQEMDVTNQTLGVLPSFLSTLSSMLLLVVGGFRVIDGYLSIGMLVAFQSLMQAFLQPVNELVTLGSNLQEVEGDLNRLDDVLRNPIDSQLEQGEKDKRKGGKKAREQGENDGLLSLPPSLSHAKLQGYVELKNITFGYNRVAPPLIENFNLSLKPGQRVALVGGSGSGKSTIAKLVCGLYEPWEGDICFDGKLRGQIPRQVLANSIALVEQDIFLFAGSVRDNLTLWDTTVPDNYIMRACQDAAIHDVVLSMPRGYSTHLLEGASNLSGGQRQRLEIARALVNNPTILVMDEATSALDTETEKIIDRKLRQRGCTCIIVAHRLSTIRDCDEIIVLERGKVVQRGTHEELKNIEGAYLQLIRSEGEAL</sequence>
<dbReference type="Gene3D" id="3.40.50.300">
    <property type="entry name" value="P-loop containing nucleotide triphosphate hydrolases"/>
    <property type="match status" value="1"/>
</dbReference>
<dbReference type="CDD" id="cd02420">
    <property type="entry name" value="Peptidase_C39D"/>
    <property type="match status" value="1"/>
</dbReference>
<evidence type="ECO:0000256" key="9">
    <source>
        <dbReference type="ARBA" id="ARBA00022989"/>
    </source>
</evidence>
<evidence type="ECO:0000313" key="19">
    <source>
        <dbReference type="Proteomes" id="UP000029738"/>
    </source>
</evidence>
<keyword evidence="2" id="KW-0813">Transport</keyword>
<evidence type="ECO:0000259" key="14">
    <source>
        <dbReference type="PROSITE" id="PS50893"/>
    </source>
</evidence>
<dbReference type="NCBIfam" id="TIGR03796">
    <property type="entry name" value="NHLM_micro_ABC1"/>
    <property type="match status" value="1"/>
</dbReference>
<keyword evidence="5" id="KW-0547">Nucleotide-binding</keyword>
<evidence type="ECO:0000256" key="5">
    <source>
        <dbReference type="ARBA" id="ARBA00022741"/>
    </source>
</evidence>
<evidence type="ECO:0000256" key="3">
    <source>
        <dbReference type="ARBA" id="ARBA00022475"/>
    </source>
</evidence>
<dbReference type="PANTHER" id="PTHR24221">
    <property type="entry name" value="ATP-BINDING CASSETTE SUB-FAMILY B"/>
    <property type="match status" value="1"/>
</dbReference>
<keyword evidence="6" id="KW-0378">Hydrolase</keyword>
<dbReference type="InterPro" id="IPR039421">
    <property type="entry name" value="Type_1_exporter"/>
</dbReference>
<comment type="caution">
    <text evidence="18">The sequence shown here is derived from an EMBL/GenBank/DDBJ whole genome shotgun (WGS) entry which is preliminary data.</text>
</comment>
<dbReference type="GO" id="GO:0043213">
    <property type="term" value="P:bacteriocin transport"/>
    <property type="evidence" value="ECO:0007669"/>
    <property type="project" value="UniProtKB-KW"/>
</dbReference>
<dbReference type="PANTHER" id="PTHR24221:SF654">
    <property type="entry name" value="ATP-BINDING CASSETTE SUB-FAMILY B MEMBER 6"/>
    <property type="match status" value="1"/>
</dbReference>
<dbReference type="AlphaFoldDB" id="A0A0C1NC58"/>
<dbReference type="RefSeq" id="WP_038078767.1">
    <property type="nucleotide sequence ID" value="NZ_JHEG04000001.1"/>
</dbReference>
<feature type="transmembrane region" description="Helical" evidence="13">
    <location>
        <begin position="394"/>
        <end position="415"/>
    </location>
</feature>
<dbReference type="Proteomes" id="UP000029738">
    <property type="component" value="Unassembled WGS sequence"/>
</dbReference>
<dbReference type="InterPro" id="IPR011527">
    <property type="entry name" value="ABC1_TM_dom"/>
</dbReference>
<proteinExistence type="predicted"/>
<keyword evidence="7" id="KW-0067">ATP-binding</keyword>
<dbReference type="InterPro" id="IPR022514">
    <property type="entry name" value="NHPM_micro_ABC1"/>
</dbReference>
<keyword evidence="4 13" id="KW-0812">Transmembrane</keyword>
<evidence type="ECO:0000256" key="4">
    <source>
        <dbReference type="ARBA" id="ARBA00022692"/>
    </source>
</evidence>
<evidence type="ECO:0000256" key="10">
    <source>
        <dbReference type="ARBA" id="ARBA00023136"/>
    </source>
</evidence>
<evidence type="ECO:0000256" key="6">
    <source>
        <dbReference type="ARBA" id="ARBA00022807"/>
    </source>
</evidence>
<feature type="transmembrane region" description="Helical" evidence="13">
    <location>
        <begin position="170"/>
        <end position="191"/>
    </location>
</feature>
<feature type="transmembrane region" description="Helical" evidence="13">
    <location>
        <begin position="281"/>
        <end position="302"/>
    </location>
</feature>
<evidence type="ECO:0000256" key="11">
    <source>
        <dbReference type="ARBA" id="ARBA00043264"/>
    </source>
</evidence>
<comment type="subcellular location">
    <subcellularLocation>
        <location evidence="1">Cell membrane</location>
        <topology evidence="1">Multi-pass membrane protein</topology>
    </subcellularLocation>
</comment>
<dbReference type="PROSITE" id="PS00211">
    <property type="entry name" value="ABC_TRANSPORTER_1"/>
    <property type="match status" value="1"/>
</dbReference>
<dbReference type="GO" id="GO:0016887">
    <property type="term" value="F:ATP hydrolysis activity"/>
    <property type="evidence" value="ECO:0007669"/>
    <property type="project" value="InterPro"/>
</dbReference>
<gene>
    <name evidence="18" type="ORF">DA73_0216905</name>
    <name evidence="17" type="ORF">DA73_0400012660</name>
</gene>
<keyword evidence="11" id="KW-0080">Bacteriocin transport</keyword>
<dbReference type="SUPFAM" id="SSF52540">
    <property type="entry name" value="P-loop containing nucleoside triphosphate hydrolases"/>
    <property type="match status" value="1"/>
</dbReference>
<dbReference type="GO" id="GO:0015031">
    <property type="term" value="P:protein transport"/>
    <property type="evidence" value="ECO:0007669"/>
    <property type="project" value="UniProtKB-KW"/>
</dbReference>
<keyword evidence="6" id="KW-0645">Protease</keyword>
<organism evidence="18">
    <name type="scientific">Tolypothrix bouteillei VB521301</name>
    <dbReference type="NCBI Taxonomy" id="1479485"/>
    <lineage>
        <taxon>Bacteria</taxon>
        <taxon>Bacillati</taxon>
        <taxon>Cyanobacteriota</taxon>
        <taxon>Cyanophyceae</taxon>
        <taxon>Nostocales</taxon>
        <taxon>Tolypothrichaceae</taxon>
        <taxon>Tolypothrix</taxon>
    </lineage>
</organism>
<keyword evidence="8" id="KW-0653">Protein transport</keyword>
<dbReference type="Pfam" id="PF00005">
    <property type="entry name" value="ABC_tran"/>
    <property type="match status" value="1"/>
</dbReference>
<dbReference type="Pfam" id="PF03412">
    <property type="entry name" value="Peptidase_C39"/>
    <property type="match status" value="1"/>
</dbReference>
<evidence type="ECO:0000313" key="18">
    <source>
        <dbReference type="EMBL" id="KIE10266.1"/>
    </source>
</evidence>